<dbReference type="EMBL" id="PKUQ01000022">
    <property type="protein sequence ID" value="PLW76961.1"/>
    <property type="molecule type" value="Genomic_DNA"/>
</dbReference>
<evidence type="ECO:0000313" key="2">
    <source>
        <dbReference type="EMBL" id="PLW76961.1"/>
    </source>
</evidence>
<sequence length="228" mass="25183">MGRNFRRLIGCLCWFSSRLAKASISFSMANPPAYDFICNGTNMTANLLSPPMVEPVSLADIKAFLKLDSDAEDDLLRAFISSARVHLEHLTGRQFITQTWRVLLDGDLGRRISLPLQPVSNIVSAAILSEDGDLLSLATESFALYQSHNPALIVNSGGMLLTAGQRLQLDLETGYGPSDEDVPMPLKQALKMIVAEWYERRLIADPTQLPTLAKALQPLVNPYKTIRL</sequence>
<dbReference type="CDD" id="cd08054">
    <property type="entry name" value="gp6"/>
    <property type="match status" value="1"/>
</dbReference>
<dbReference type="Pfam" id="PF05135">
    <property type="entry name" value="Phage_connect_1"/>
    <property type="match status" value="1"/>
</dbReference>
<name>A0A2N5XR23_9HYPH</name>
<comment type="caution">
    <text evidence="2">The sequence shown here is derived from an EMBL/GenBank/DDBJ whole genome shotgun (WGS) entry which is preliminary data.</text>
</comment>
<dbReference type="OrthoDB" id="7597216at2"/>
<feature type="chain" id="PRO_5014898372" description="Phage gp6-like head-tail connector protein" evidence="1">
    <location>
        <begin position="23"/>
        <end position="228"/>
    </location>
</feature>
<proteinExistence type="predicted"/>
<dbReference type="NCBIfam" id="TIGR02215">
    <property type="entry name" value="phage_chp_gp8"/>
    <property type="match status" value="1"/>
</dbReference>
<dbReference type="InterPro" id="IPR011738">
    <property type="entry name" value="Phage_CHP"/>
</dbReference>
<accession>A0A2N5XR23</accession>
<dbReference type="InterPro" id="IPR021146">
    <property type="entry name" value="Phage_gp6-like_head-tail"/>
</dbReference>
<evidence type="ECO:0008006" key="4">
    <source>
        <dbReference type="Google" id="ProtNLM"/>
    </source>
</evidence>
<dbReference type="Gene3D" id="1.10.3230.30">
    <property type="entry name" value="Phage gp6-like head-tail connector protein"/>
    <property type="match status" value="1"/>
</dbReference>
<keyword evidence="3" id="KW-1185">Reference proteome</keyword>
<reference evidence="2 3" key="1">
    <citation type="submission" date="2018-01" db="EMBL/GenBank/DDBJ databases">
        <title>The draft genome sequence of Cohaesibacter sp. H1304.</title>
        <authorList>
            <person name="Wang N.-N."/>
            <person name="Du Z.-J."/>
        </authorList>
    </citation>
    <scope>NUCLEOTIDE SEQUENCE [LARGE SCALE GENOMIC DNA]</scope>
    <source>
        <strain evidence="2 3">H1304</strain>
    </source>
</reference>
<evidence type="ECO:0000256" key="1">
    <source>
        <dbReference type="SAM" id="SignalP"/>
    </source>
</evidence>
<organism evidence="2 3">
    <name type="scientific">Cohaesibacter celericrescens</name>
    <dbReference type="NCBI Taxonomy" id="2067669"/>
    <lineage>
        <taxon>Bacteria</taxon>
        <taxon>Pseudomonadati</taxon>
        <taxon>Pseudomonadota</taxon>
        <taxon>Alphaproteobacteria</taxon>
        <taxon>Hyphomicrobiales</taxon>
        <taxon>Cohaesibacteraceae</taxon>
    </lineage>
</organism>
<evidence type="ECO:0000313" key="3">
    <source>
        <dbReference type="Proteomes" id="UP000234881"/>
    </source>
</evidence>
<dbReference type="Proteomes" id="UP000234881">
    <property type="component" value="Unassembled WGS sequence"/>
</dbReference>
<dbReference type="AlphaFoldDB" id="A0A2N5XR23"/>
<feature type="signal peptide" evidence="1">
    <location>
        <begin position="1"/>
        <end position="22"/>
    </location>
</feature>
<gene>
    <name evidence="2" type="ORF">C0081_13020</name>
</gene>
<protein>
    <recommendedName>
        <fullName evidence="4">Phage gp6-like head-tail connector protein</fullName>
    </recommendedName>
</protein>
<keyword evidence="1" id="KW-0732">Signal</keyword>